<name>A0A176VXG2_MARPO</name>
<reference evidence="1" key="1">
    <citation type="submission" date="2016-03" db="EMBL/GenBank/DDBJ databases">
        <title>Mechanisms controlling the formation of the plant cell surface in tip-growing cells are functionally conserved among land plants.</title>
        <authorList>
            <person name="Honkanen S."/>
            <person name="Jones V.A."/>
            <person name="Morieri G."/>
            <person name="Champion C."/>
            <person name="Hetherington A.J."/>
            <person name="Kelly S."/>
            <person name="Saint-Marcoux D."/>
            <person name="Proust H."/>
            <person name="Prescott H."/>
            <person name="Dolan L."/>
        </authorList>
    </citation>
    <scope>NUCLEOTIDE SEQUENCE [LARGE SCALE GENOMIC DNA]</scope>
    <source>
        <tissue evidence="1">Whole gametophyte</tissue>
    </source>
</reference>
<dbReference type="AlphaFoldDB" id="A0A176VXG2"/>
<organism evidence="1 2">
    <name type="scientific">Marchantia polymorpha subsp. ruderalis</name>
    <dbReference type="NCBI Taxonomy" id="1480154"/>
    <lineage>
        <taxon>Eukaryota</taxon>
        <taxon>Viridiplantae</taxon>
        <taxon>Streptophyta</taxon>
        <taxon>Embryophyta</taxon>
        <taxon>Marchantiophyta</taxon>
        <taxon>Marchantiopsida</taxon>
        <taxon>Marchantiidae</taxon>
        <taxon>Marchantiales</taxon>
        <taxon>Marchantiaceae</taxon>
        <taxon>Marchantia</taxon>
    </lineage>
</organism>
<sequence length="112" mass="12554">MADKVSLLCHRKNRFFSEKDMVKCTTQIDVLLREGSGAEMSVIPLTIVMIKDQHKHKNLTQMGQAFEGMVGSAKVEDRFGRIKSECDFFDCPQDTQQFCEGRVGHVISGTVG</sequence>
<proteinExistence type="predicted"/>
<keyword evidence="2" id="KW-1185">Reference proteome</keyword>
<evidence type="ECO:0000313" key="2">
    <source>
        <dbReference type="Proteomes" id="UP000077202"/>
    </source>
</evidence>
<gene>
    <name evidence="1" type="ORF">AXG93_1163s1080</name>
</gene>
<dbReference type="Proteomes" id="UP000077202">
    <property type="component" value="Unassembled WGS sequence"/>
</dbReference>
<comment type="caution">
    <text evidence="1">The sequence shown here is derived from an EMBL/GenBank/DDBJ whole genome shotgun (WGS) entry which is preliminary data.</text>
</comment>
<evidence type="ECO:0000313" key="1">
    <source>
        <dbReference type="EMBL" id="OAE25073.1"/>
    </source>
</evidence>
<protein>
    <submittedName>
        <fullName evidence="1">Uncharacterized protein</fullName>
    </submittedName>
</protein>
<accession>A0A176VXG2</accession>
<dbReference type="EMBL" id="LVLJ01002405">
    <property type="protein sequence ID" value="OAE25073.1"/>
    <property type="molecule type" value="Genomic_DNA"/>
</dbReference>